<keyword evidence="3" id="KW-0378">Hydrolase</keyword>
<reference evidence="8" key="1">
    <citation type="submission" date="2009-08" db="EMBL/GenBank/DDBJ databases">
        <title>The complete genome of Chitinophaga pinensis DSM 2588.</title>
        <authorList>
            <consortium name="US DOE Joint Genome Institute (JGI-PGF)"/>
            <person name="Lucas S."/>
            <person name="Copeland A."/>
            <person name="Lapidus A."/>
            <person name="Glavina del Rio T."/>
            <person name="Dalin E."/>
            <person name="Tice H."/>
            <person name="Bruce D."/>
            <person name="Goodwin L."/>
            <person name="Pitluck S."/>
            <person name="Kyrpides N."/>
            <person name="Mavromatis K."/>
            <person name="Ivanova N."/>
            <person name="Mikhailova N."/>
            <person name="Sims D."/>
            <person name="Meinche L."/>
            <person name="Brettin T."/>
            <person name="Detter J.C."/>
            <person name="Han C."/>
            <person name="Larimer F."/>
            <person name="Land M."/>
            <person name="Hauser L."/>
            <person name="Markowitz V."/>
            <person name="Cheng J.-F."/>
            <person name="Hugenholtz P."/>
            <person name="Woyke T."/>
            <person name="Wu D."/>
            <person name="Spring S."/>
            <person name="Klenk H.-P."/>
            <person name="Eisen J.A."/>
        </authorList>
    </citation>
    <scope>NUCLEOTIDE SEQUENCE [LARGE SCALE GENOMIC DNA]</scope>
    <source>
        <strain evidence="8">ATCC 43595 / DSM 2588 / LMG 13176 / NBRC 15968 / NCIMB 11800 / UQM 2034</strain>
    </source>
</reference>
<sequence>MNFLRTFSLRGVLALLLLSGILSAKAQIAGSPAQPGYYSMQLGDFRVIALSDGTIPLNMHTMLHETKKGEINTLLQQHYLDTVVETSITAYLIMKGDQQILVDAGSGSFLGPTLGKLSSRLAAINVKAEDIDAVLLTHLHGDHVGGLINEGKVVFPNATLYISKPEADFWLTAANKATANKRAQPFFDLAQMTIQPYQQAGKVKTFVPGPQLLPGISAMPAVGHTPGHSFFALESKGQKLVFWGDVIHAGAIQFADPGVTIDFDVDLVEAAAIRKQTFDDAVKQGYWIAAPHLSFPGIGHLRYVGKEYEWIPVNYAEIFAGK</sequence>
<feature type="domain" description="Metallo-beta-lactamase" evidence="6">
    <location>
        <begin position="87"/>
        <end position="292"/>
    </location>
</feature>
<evidence type="ECO:0000256" key="1">
    <source>
        <dbReference type="ARBA" id="ARBA00007749"/>
    </source>
</evidence>
<name>A0A979GS87_CHIPD</name>
<keyword evidence="4" id="KW-0862">Zinc</keyword>
<protein>
    <submittedName>
        <fullName evidence="7">Beta-lactamase domain protein</fullName>
    </submittedName>
</protein>
<evidence type="ECO:0000313" key="8">
    <source>
        <dbReference type="Proteomes" id="UP000002215"/>
    </source>
</evidence>
<gene>
    <name evidence="7" type="ordered locus">Cpin_0301</name>
</gene>
<dbReference type="OrthoDB" id="9802897at2"/>
<evidence type="ECO:0000256" key="3">
    <source>
        <dbReference type="ARBA" id="ARBA00022801"/>
    </source>
</evidence>
<evidence type="ECO:0000256" key="2">
    <source>
        <dbReference type="ARBA" id="ARBA00022723"/>
    </source>
</evidence>
<dbReference type="InterPro" id="IPR001279">
    <property type="entry name" value="Metallo-B-lactamas"/>
</dbReference>
<dbReference type="PANTHER" id="PTHR42978:SF6">
    <property type="entry name" value="QUORUM-QUENCHING LACTONASE YTNP-RELATED"/>
    <property type="match status" value="1"/>
</dbReference>
<dbReference type="KEGG" id="cpi:Cpin_0301"/>
<evidence type="ECO:0000256" key="5">
    <source>
        <dbReference type="SAM" id="SignalP"/>
    </source>
</evidence>
<evidence type="ECO:0000259" key="6">
    <source>
        <dbReference type="SMART" id="SM00849"/>
    </source>
</evidence>
<dbReference type="InterPro" id="IPR036866">
    <property type="entry name" value="RibonucZ/Hydroxyglut_hydro"/>
</dbReference>
<reference evidence="7 8" key="2">
    <citation type="journal article" date="2010" name="Stand. Genomic Sci.">
        <title>Complete genome sequence of Chitinophaga pinensis type strain (UQM 2034).</title>
        <authorList>
            <person name="Glavina Del Rio T."/>
            <person name="Abt B."/>
            <person name="Spring S."/>
            <person name="Lapidus A."/>
            <person name="Nolan M."/>
            <person name="Tice H."/>
            <person name="Copeland A."/>
            <person name="Cheng J.F."/>
            <person name="Chen F."/>
            <person name="Bruce D."/>
            <person name="Goodwin L."/>
            <person name="Pitluck S."/>
            <person name="Ivanova N."/>
            <person name="Mavromatis K."/>
            <person name="Mikhailova N."/>
            <person name="Pati A."/>
            <person name="Chen A."/>
            <person name="Palaniappan K."/>
            <person name="Land M."/>
            <person name="Hauser L."/>
            <person name="Chang Y.J."/>
            <person name="Jeffries C.D."/>
            <person name="Chain P."/>
            <person name="Saunders E."/>
            <person name="Detter J.C."/>
            <person name="Brettin T."/>
            <person name="Rohde M."/>
            <person name="Goker M."/>
            <person name="Bristow J."/>
            <person name="Eisen J.A."/>
            <person name="Markowitz V."/>
            <person name="Hugenholtz P."/>
            <person name="Kyrpides N.C."/>
            <person name="Klenk H.P."/>
            <person name="Lucas S."/>
        </authorList>
    </citation>
    <scope>NUCLEOTIDE SEQUENCE [LARGE SCALE GENOMIC DNA]</scope>
    <source>
        <strain evidence="8">ATCC 43595 / DSM 2588 / LMG 13176 / NBRC 15968 / NCIMB 11800 / UQM 2034</strain>
    </source>
</reference>
<feature type="signal peptide" evidence="5">
    <location>
        <begin position="1"/>
        <end position="26"/>
    </location>
</feature>
<dbReference type="Pfam" id="PF00753">
    <property type="entry name" value="Lactamase_B"/>
    <property type="match status" value="1"/>
</dbReference>
<keyword evidence="5" id="KW-0732">Signal</keyword>
<dbReference type="InterPro" id="IPR051013">
    <property type="entry name" value="MBL_superfamily_lactonases"/>
</dbReference>
<keyword evidence="2" id="KW-0479">Metal-binding</keyword>
<organism evidence="7 8">
    <name type="scientific">Chitinophaga pinensis (strain ATCC 43595 / DSM 2588 / LMG 13176 / NBRC 15968 / NCIMB 11800 / UQM 2034)</name>
    <dbReference type="NCBI Taxonomy" id="485918"/>
    <lineage>
        <taxon>Bacteria</taxon>
        <taxon>Pseudomonadati</taxon>
        <taxon>Bacteroidota</taxon>
        <taxon>Chitinophagia</taxon>
        <taxon>Chitinophagales</taxon>
        <taxon>Chitinophagaceae</taxon>
        <taxon>Chitinophaga</taxon>
    </lineage>
</organism>
<dbReference type="Proteomes" id="UP000002215">
    <property type="component" value="Chromosome"/>
</dbReference>
<evidence type="ECO:0000256" key="4">
    <source>
        <dbReference type="ARBA" id="ARBA00022833"/>
    </source>
</evidence>
<dbReference type="RefSeq" id="WP_012787976.1">
    <property type="nucleotide sequence ID" value="NC_013132.1"/>
</dbReference>
<dbReference type="CDD" id="cd07720">
    <property type="entry name" value="OPHC2-like_MBL-fold"/>
    <property type="match status" value="1"/>
</dbReference>
<dbReference type="SUPFAM" id="SSF56281">
    <property type="entry name" value="Metallo-hydrolase/oxidoreductase"/>
    <property type="match status" value="1"/>
</dbReference>
<dbReference type="EMBL" id="CP001699">
    <property type="protein sequence ID" value="ACU57800.1"/>
    <property type="molecule type" value="Genomic_DNA"/>
</dbReference>
<comment type="similarity">
    <text evidence="1">Belongs to the metallo-beta-lactamase superfamily.</text>
</comment>
<dbReference type="AlphaFoldDB" id="A0A979GS87"/>
<dbReference type="GO" id="GO:0016787">
    <property type="term" value="F:hydrolase activity"/>
    <property type="evidence" value="ECO:0007669"/>
    <property type="project" value="UniProtKB-KW"/>
</dbReference>
<accession>A0A979GS87</accession>
<dbReference type="PANTHER" id="PTHR42978">
    <property type="entry name" value="QUORUM-QUENCHING LACTONASE YTNP-RELATED-RELATED"/>
    <property type="match status" value="1"/>
</dbReference>
<dbReference type="Gene3D" id="3.60.15.10">
    <property type="entry name" value="Ribonuclease Z/Hydroxyacylglutathione hydrolase-like"/>
    <property type="match status" value="1"/>
</dbReference>
<dbReference type="SMART" id="SM00849">
    <property type="entry name" value="Lactamase_B"/>
    <property type="match status" value="1"/>
</dbReference>
<evidence type="ECO:0000313" key="7">
    <source>
        <dbReference type="EMBL" id="ACU57800.1"/>
    </source>
</evidence>
<proteinExistence type="inferred from homology"/>
<dbReference type="GO" id="GO:0046872">
    <property type="term" value="F:metal ion binding"/>
    <property type="evidence" value="ECO:0007669"/>
    <property type="project" value="UniProtKB-KW"/>
</dbReference>
<feature type="chain" id="PRO_5036942071" evidence="5">
    <location>
        <begin position="27"/>
        <end position="322"/>
    </location>
</feature>